<organism evidence="1 2">
    <name type="scientific">Batillaria attramentaria</name>
    <dbReference type="NCBI Taxonomy" id="370345"/>
    <lineage>
        <taxon>Eukaryota</taxon>
        <taxon>Metazoa</taxon>
        <taxon>Spiralia</taxon>
        <taxon>Lophotrochozoa</taxon>
        <taxon>Mollusca</taxon>
        <taxon>Gastropoda</taxon>
        <taxon>Caenogastropoda</taxon>
        <taxon>Sorbeoconcha</taxon>
        <taxon>Cerithioidea</taxon>
        <taxon>Batillariidae</taxon>
        <taxon>Batillaria</taxon>
    </lineage>
</organism>
<protein>
    <submittedName>
        <fullName evidence="1">Uncharacterized protein</fullName>
    </submittedName>
</protein>
<evidence type="ECO:0000313" key="1">
    <source>
        <dbReference type="EMBL" id="KAK7477184.1"/>
    </source>
</evidence>
<gene>
    <name evidence="1" type="ORF">BaRGS_00031569</name>
</gene>
<dbReference type="EMBL" id="JACVVK020000356">
    <property type="protein sequence ID" value="KAK7477184.1"/>
    <property type="molecule type" value="Genomic_DNA"/>
</dbReference>
<name>A0ABD0JQD6_9CAEN</name>
<accession>A0ABD0JQD6</accession>
<proteinExistence type="predicted"/>
<sequence>MERGSLKTDPHLVSNHPRLTAPETRVLLTDHRTRQEYAIDRYSTGVYTQLDQSLAYSAWEERSTLTSLPVIASRTMVTHSFSCLNSHLATTGKKPNITPDNQPAGLIHLRHREASAGGVASGVP</sequence>
<dbReference type="AlphaFoldDB" id="A0ABD0JQD6"/>
<evidence type="ECO:0000313" key="2">
    <source>
        <dbReference type="Proteomes" id="UP001519460"/>
    </source>
</evidence>
<reference evidence="1 2" key="1">
    <citation type="journal article" date="2023" name="Sci. Data">
        <title>Genome assembly of the Korean intertidal mud-creeper Batillaria attramentaria.</title>
        <authorList>
            <person name="Patra A.K."/>
            <person name="Ho P.T."/>
            <person name="Jun S."/>
            <person name="Lee S.J."/>
            <person name="Kim Y."/>
            <person name="Won Y.J."/>
        </authorList>
    </citation>
    <scope>NUCLEOTIDE SEQUENCE [LARGE SCALE GENOMIC DNA]</scope>
    <source>
        <strain evidence="1">Wonlab-2016</strain>
    </source>
</reference>
<dbReference type="Proteomes" id="UP001519460">
    <property type="component" value="Unassembled WGS sequence"/>
</dbReference>
<comment type="caution">
    <text evidence="1">The sequence shown here is derived from an EMBL/GenBank/DDBJ whole genome shotgun (WGS) entry which is preliminary data.</text>
</comment>
<keyword evidence="2" id="KW-1185">Reference proteome</keyword>